<protein>
    <submittedName>
        <fullName evidence="3">THxN family PEP-CTERM protein</fullName>
    </submittedName>
</protein>
<organism evidence="3 4">
    <name type="scientific">Alkalimonas mucilaginosa</name>
    <dbReference type="NCBI Taxonomy" id="3057676"/>
    <lineage>
        <taxon>Bacteria</taxon>
        <taxon>Pseudomonadati</taxon>
        <taxon>Pseudomonadota</taxon>
        <taxon>Gammaproteobacteria</taxon>
        <taxon>Alkalimonas</taxon>
    </lineage>
</organism>
<evidence type="ECO:0000313" key="4">
    <source>
        <dbReference type="Proteomes" id="UP001339167"/>
    </source>
</evidence>
<gene>
    <name evidence="3" type="ORF">QWF21_08565</name>
</gene>
<dbReference type="EMBL" id="JAUGZK010000005">
    <property type="protein sequence ID" value="MEE2024299.1"/>
    <property type="molecule type" value="Genomic_DNA"/>
</dbReference>
<dbReference type="NCBIfam" id="NF038125">
    <property type="entry name" value="PEP_CTERM_THxN"/>
    <property type="match status" value="1"/>
</dbReference>
<evidence type="ECO:0000259" key="2">
    <source>
        <dbReference type="Pfam" id="PF07589"/>
    </source>
</evidence>
<feature type="signal peptide" evidence="1">
    <location>
        <begin position="1"/>
        <end position="25"/>
    </location>
</feature>
<dbReference type="PROSITE" id="PS51257">
    <property type="entry name" value="PROKAR_LIPOPROTEIN"/>
    <property type="match status" value="1"/>
</dbReference>
<name>A0ABU7JF28_9GAMM</name>
<dbReference type="Pfam" id="PF07589">
    <property type="entry name" value="PEP-CTERM"/>
    <property type="match status" value="1"/>
</dbReference>
<keyword evidence="4" id="KW-1185">Reference proteome</keyword>
<accession>A0ABU7JF28</accession>
<reference evidence="3 4" key="1">
    <citation type="submission" date="2023-06" db="EMBL/GenBank/DDBJ databases">
        <title>Alkalimonas sp., MEB004 an alkaliphilic bacterium isolated from Lonar Lake, India.</title>
        <authorList>
            <person name="Joshi A."/>
            <person name="Thite S."/>
        </authorList>
    </citation>
    <scope>NUCLEOTIDE SEQUENCE [LARGE SCALE GENOMIC DNA]</scope>
    <source>
        <strain evidence="3 4">MEB004</strain>
    </source>
</reference>
<dbReference type="RefSeq" id="WP_330087638.1">
    <property type="nucleotide sequence ID" value="NZ_JAUGZK010000005.1"/>
</dbReference>
<evidence type="ECO:0000256" key="1">
    <source>
        <dbReference type="SAM" id="SignalP"/>
    </source>
</evidence>
<evidence type="ECO:0000313" key="3">
    <source>
        <dbReference type="EMBL" id="MEE2024299.1"/>
    </source>
</evidence>
<feature type="chain" id="PRO_5046630644" evidence="1">
    <location>
        <begin position="26"/>
        <end position="266"/>
    </location>
</feature>
<proteinExistence type="predicted"/>
<comment type="caution">
    <text evidence="3">The sequence shown here is derived from an EMBL/GenBank/DDBJ whole genome shotgun (WGS) entry which is preliminary data.</text>
</comment>
<dbReference type="NCBIfam" id="TIGR02595">
    <property type="entry name" value="PEP_CTERM"/>
    <property type="match status" value="1"/>
</dbReference>
<dbReference type="Proteomes" id="UP001339167">
    <property type="component" value="Unassembled WGS sequence"/>
</dbReference>
<keyword evidence="1" id="KW-0732">Signal</keyword>
<feature type="domain" description="Ice-binding protein C-terminal" evidence="2">
    <location>
        <begin position="239"/>
        <end position="263"/>
    </location>
</feature>
<sequence length="266" mass="28478">MKTQHKTTLGLLAGAACLLSAHTFAAPITEFNFNVGGGFVNGSGTCNPGVDPCGISYSGSDAITGDPLRVTWGDPANGSDTSFLEVEHNPFSYASITTNGGWFVIDAFHHSNFTLWASGGWLNFVQVAAMFELLTPTNDLVFATAGINNVNFNETLNEEPCDDPRPGGNITICDDVLQTEVLEVNIPLLIGDYIYSLSFGYMAGPGTFVEDQGDGTVKIWTGENQLSTLYTVARIDVRPVPEPGTLALFGLSLLGMGAYARRRKQH</sequence>
<dbReference type="InterPro" id="IPR013424">
    <property type="entry name" value="Ice-binding_C"/>
</dbReference>